<gene>
    <name evidence="3" type="ORF">ACH4OY_26430</name>
</gene>
<name>A0ABW7SR71_9ACTN</name>
<feature type="transmembrane region" description="Helical" evidence="2">
    <location>
        <begin position="261"/>
        <end position="280"/>
    </location>
</feature>
<feature type="transmembrane region" description="Helical" evidence="2">
    <location>
        <begin position="903"/>
        <end position="922"/>
    </location>
</feature>
<feature type="transmembrane region" description="Helical" evidence="2">
    <location>
        <begin position="1034"/>
        <end position="1051"/>
    </location>
</feature>
<feature type="region of interest" description="Disordered" evidence="1">
    <location>
        <begin position="83"/>
        <end position="109"/>
    </location>
</feature>
<evidence type="ECO:0000313" key="4">
    <source>
        <dbReference type="Proteomes" id="UP001611075"/>
    </source>
</evidence>
<feature type="transmembrane region" description="Helical" evidence="2">
    <location>
        <begin position="1086"/>
        <end position="1107"/>
    </location>
</feature>
<reference evidence="3 4" key="1">
    <citation type="submission" date="2024-10" db="EMBL/GenBank/DDBJ databases">
        <title>The Natural Products Discovery Center: Release of the First 8490 Sequenced Strains for Exploring Actinobacteria Biosynthetic Diversity.</title>
        <authorList>
            <person name="Kalkreuter E."/>
            <person name="Kautsar S.A."/>
            <person name="Yang D."/>
            <person name="Bader C.D."/>
            <person name="Teijaro C.N."/>
            <person name="Fluegel L."/>
            <person name="Davis C.M."/>
            <person name="Simpson J.R."/>
            <person name="Lauterbach L."/>
            <person name="Steele A.D."/>
            <person name="Gui C."/>
            <person name="Meng S."/>
            <person name="Li G."/>
            <person name="Viehrig K."/>
            <person name="Ye F."/>
            <person name="Su P."/>
            <person name="Kiefer A.F."/>
            <person name="Nichols A."/>
            <person name="Cepeda A.J."/>
            <person name="Yan W."/>
            <person name="Fan B."/>
            <person name="Jiang Y."/>
            <person name="Adhikari A."/>
            <person name="Zheng C.-J."/>
            <person name="Schuster L."/>
            <person name="Cowan T.M."/>
            <person name="Smanski M.J."/>
            <person name="Chevrette M.G."/>
            <person name="De Carvalho L.P.S."/>
            <person name="Shen B."/>
        </authorList>
    </citation>
    <scope>NUCLEOTIDE SEQUENCE [LARGE SCALE GENOMIC DNA]</scope>
    <source>
        <strain evidence="3 4">NPDC021253</strain>
    </source>
</reference>
<feature type="transmembrane region" description="Helical" evidence="2">
    <location>
        <begin position="287"/>
        <end position="305"/>
    </location>
</feature>
<feature type="transmembrane region" description="Helical" evidence="2">
    <location>
        <begin position="1190"/>
        <end position="1209"/>
    </location>
</feature>
<sequence>MDTTGYPCPGCGTPADLRVGCRRCGRPPDPAAAEVIRLDREIVLLAGRMEQARRTYLELAGVVRSAQARRAELAALVRAVTPAGAPRPAAPPQTRPVPAPAAGPARPVPVSAPVSAPVPVSAPTVGPGRPAPGPAVRGAGPVPAGSPGPVPPQRPVPAAPVGGAETSTRTVQGLLFVLGGLLLGTAAVVFTAVAWAAVGVVGRALILLAFTALALAVPPLLARRGLRGTAETFAAVGLLLVVLDGYAAWSVDLFGVAGWSAARYAALVGGAGAALAVGYGRLTRLTVPWFAALLTVQPVLPLLAAPARPSAAGWTLVLIGVAALNLAVVAALRGPRVAVGPGPTGVPGAWVGPVPAGVPGAWVGPVPPGGAKPAVGGPPAVATAAGGSAVATGRVLAWLGHGVALATAAGCALVPLALGRVAGTPLLAGGPLLLVALTLLGAALIAGGRLFRAITAGAVVPVLALALLRPVAELRPNLLTVATALIALVLVGAVRPLPRLVGPGPRVGALVVAAGAAHVAALLAIVLGAVAVGRALPPWRGVDAGPDLSWGWQVPVAVVLSAVALAALLSRAARPVCGVVTVAFGTLALAGVGPVPWPAVPAADMVVGAALLLYAVTRARPWWEALVAAVAGGALVGHALLVGLATRAGEAVLLGAVVLVGTAVAARGRRATGIGRGVAGAALAAALLAFQGAVAVACFAAGAAPWWQARAALAAVGLALVGLLAVRHWWPELTGYASTAFAVGSVLVGLAPLVVRADEPVALYAALTVLLTVLAGPGTRPTDAPRVAGLGLLVVALLAVAPAVVAALVAPHGGPALPWSGAPAGGTVSGVTPAGVALLVLTLAAVLVGRKRVGGPADVQRPGSPVGGGSLGGSRAGALLSALPFAAAALPVLLVAAGTPWPVVPAVLLLTGLAALLAATLAGPRPLLVPVTVPVGLVATAFGLAGLLATRVGTLAGLGALVVAATAVAVGGRVGPARQGGALVAVGAATGFAVTAALAASLPLRSASFAVLTVAVLVLAVAALPAGRDPARGPALDAAAQAVALLAVLLAGGSPRHAAAVCVLWGVAVGLRLLRRGEPAGRRWAFAGIAGGSELLGTWLLLGAGGVVLLEAYTLPTAGVALAAGVVALRTRPGLNSWLALGPGLAAALLPGLVSVLFAPEPQPWRRLLLGAGALAVVLAGSARRWQAPVLLGGITLTLLALHELVRSWDLLPRWIFLAVGGLALIGLAATYERRRRDLARLRAVVGRLG</sequence>
<feature type="compositionally biased region" description="Low complexity" evidence="1">
    <location>
        <begin position="121"/>
        <end position="143"/>
    </location>
</feature>
<feature type="transmembrane region" description="Helical" evidence="2">
    <location>
        <begin position="478"/>
        <end position="497"/>
    </location>
</feature>
<feature type="transmembrane region" description="Helical" evidence="2">
    <location>
        <begin position="576"/>
        <end position="593"/>
    </location>
</feature>
<feature type="transmembrane region" description="Helical" evidence="2">
    <location>
        <begin position="1138"/>
        <end position="1159"/>
    </location>
</feature>
<feature type="transmembrane region" description="Helical" evidence="2">
    <location>
        <begin position="1165"/>
        <end position="1183"/>
    </location>
</feature>
<dbReference type="EMBL" id="JBIRPU010000025">
    <property type="protein sequence ID" value="MFI0796191.1"/>
    <property type="molecule type" value="Genomic_DNA"/>
</dbReference>
<dbReference type="InterPro" id="IPR058062">
    <property type="entry name" value="SCO7613_C"/>
</dbReference>
<dbReference type="Proteomes" id="UP001611075">
    <property type="component" value="Unassembled WGS sequence"/>
</dbReference>
<comment type="caution">
    <text evidence="3">The sequence shown here is derived from an EMBL/GenBank/DDBJ whole genome shotgun (WGS) entry which is preliminary data.</text>
</comment>
<feature type="transmembrane region" description="Helical" evidence="2">
    <location>
        <begin position="709"/>
        <end position="726"/>
    </location>
</feature>
<feature type="transmembrane region" description="Helical" evidence="2">
    <location>
        <begin position="453"/>
        <end position="472"/>
    </location>
</feature>
<evidence type="ECO:0000313" key="3">
    <source>
        <dbReference type="EMBL" id="MFI0796191.1"/>
    </source>
</evidence>
<accession>A0ABW7SR71</accession>
<feature type="transmembrane region" description="Helical" evidence="2">
    <location>
        <begin position="1215"/>
        <end position="1232"/>
    </location>
</feature>
<evidence type="ECO:0000256" key="2">
    <source>
        <dbReference type="SAM" id="Phobius"/>
    </source>
</evidence>
<evidence type="ECO:0000256" key="1">
    <source>
        <dbReference type="SAM" id="MobiDB-lite"/>
    </source>
</evidence>
<feature type="transmembrane region" description="Helical" evidence="2">
    <location>
        <begin position="927"/>
        <end position="949"/>
    </location>
</feature>
<feature type="transmembrane region" description="Helical" evidence="2">
    <location>
        <begin position="1008"/>
        <end position="1027"/>
    </location>
</feature>
<feature type="transmembrane region" description="Helical" evidence="2">
    <location>
        <begin position="509"/>
        <end position="530"/>
    </location>
</feature>
<feature type="compositionally biased region" description="Pro residues" evidence="1">
    <location>
        <begin position="88"/>
        <end position="101"/>
    </location>
</feature>
<feature type="compositionally biased region" description="Pro residues" evidence="1">
    <location>
        <begin position="144"/>
        <end position="158"/>
    </location>
</feature>
<feature type="transmembrane region" description="Helical" evidence="2">
    <location>
        <begin position="311"/>
        <end position="332"/>
    </location>
</feature>
<feature type="transmembrane region" description="Helical" evidence="2">
    <location>
        <begin position="1057"/>
        <end position="1074"/>
    </location>
</feature>
<feature type="transmembrane region" description="Helical" evidence="2">
    <location>
        <begin position="955"/>
        <end position="975"/>
    </location>
</feature>
<feature type="transmembrane region" description="Helical" evidence="2">
    <location>
        <begin position="550"/>
        <end position="569"/>
    </location>
</feature>
<feature type="transmembrane region" description="Helical" evidence="2">
    <location>
        <begin position="424"/>
        <end position="446"/>
    </location>
</feature>
<feature type="region of interest" description="Disordered" evidence="1">
    <location>
        <begin position="121"/>
        <end position="164"/>
    </location>
</feature>
<dbReference type="NCBIfam" id="NF047321">
    <property type="entry name" value="SCO7613_CTERM"/>
    <property type="match status" value="1"/>
</dbReference>
<feature type="transmembrane region" description="Helical" evidence="2">
    <location>
        <begin position="1113"/>
        <end position="1131"/>
    </location>
</feature>
<proteinExistence type="predicted"/>
<feature type="transmembrane region" description="Helical" evidence="2">
    <location>
        <begin position="233"/>
        <end position="249"/>
    </location>
</feature>
<feature type="transmembrane region" description="Helical" evidence="2">
    <location>
        <begin position="790"/>
        <end position="810"/>
    </location>
</feature>
<feature type="transmembrane region" description="Helical" evidence="2">
    <location>
        <begin position="878"/>
        <end position="897"/>
    </location>
</feature>
<feature type="transmembrane region" description="Helical" evidence="2">
    <location>
        <begin position="982"/>
        <end position="1002"/>
    </location>
</feature>
<feature type="transmembrane region" description="Helical" evidence="2">
    <location>
        <begin position="733"/>
        <end position="755"/>
    </location>
</feature>
<organism evidence="3 4">
    <name type="scientific">Micromonospora rubida</name>
    <dbReference type="NCBI Taxonomy" id="2697657"/>
    <lineage>
        <taxon>Bacteria</taxon>
        <taxon>Bacillati</taxon>
        <taxon>Actinomycetota</taxon>
        <taxon>Actinomycetes</taxon>
        <taxon>Micromonosporales</taxon>
        <taxon>Micromonosporaceae</taxon>
        <taxon>Micromonospora</taxon>
    </lineage>
</organism>
<feature type="transmembrane region" description="Helical" evidence="2">
    <location>
        <begin position="678"/>
        <end position="703"/>
    </location>
</feature>
<keyword evidence="4" id="KW-1185">Reference proteome</keyword>
<feature type="transmembrane region" description="Helical" evidence="2">
    <location>
        <begin position="599"/>
        <end position="616"/>
    </location>
</feature>
<feature type="transmembrane region" description="Helical" evidence="2">
    <location>
        <begin position="761"/>
        <end position="778"/>
    </location>
</feature>
<dbReference type="RefSeq" id="WP_396684087.1">
    <property type="nucleotide sequence ID" value="NZ_JBIRPU010000025.1"/>
</dbReference>
<feature type="transmembrane region" description="Helical" evidence="2">
    <location>
        <begin position="204"/>
        <end position="221"/>
    </location>
</feature>
<keyword evidence="2" id="KW-0472">Membrane</keyword>
<feature type="transmembrane region" description="Helical" evidence="2">
    <location>
        <begin position="395"/>
        <end position="418"/>
    </location>
</feature>
<keyword evidence="2" id="KW-1133">Transmembrane helix</keyword>
<feature type="transmembrane region" description="Helical" evidence="2">
    <location>
        <begin position="623"/>
        <end position="642"/>
    </location>
</feature>
<protein>
    <submittedName>
        <fullName evidence="3">SCO7613 C-terminal domain-containing membrane protein</fullName>
    </submittedName>
</protein>
<feature type="transmembrane region" description="Helical" evidence="2">
    <location>
        <begin position="830"/>
        <end position="848"/>
    </location>
</feature>
<feature type="transmembrane region" description="Helical" evidence="2">
    <location>
        <begin position="174"/>
        <end position="198"/>
    </location>
</feature>
<keyword evidence="2" id="KW-0812">Transmembrane</keyword>
<feature type="transmembrane region" description="Helical" evidence="2">
    <location>
        <begin position="648"/>
        <end position="666"/>
    </location>
</feature>